<gene>
    <name evidence="7" type="primary">gloB</name>
    <name evidence="9" type="ORF">EA58_12915</name>
</gene>
<dbReference type="GO" id="GO:0004416">
    <property type="term" value="F:hydroxyacylglutathione hydrolase activity"/>
    <property type="evidence" value="ECO:0007669"/>
    <property type="project" value="UniProtKB-UniRule"/>
</dbReference>
<evidence type="ECO:0000313" key="10">
    <source>
        <dbReference type="Proteomes" id="UP000027192"/>
    </source>
</evidence>
<dbReference type="Pfam" id="PF00753">
    <property type="entry name" value="Lactamase_B"/>
    <property type="match status" value="1"/>
</dbReference>
<evidence type="ECO:0000313" key="9">
    <source>
        <dbReference type="EMBL" id="KDM91240.1"/>
    </source>
</evidence>
<keyword evidence="6 7" id="KW-0862">Zinc</keyword>
<dbReference type="STRING" id="1654360.EA58_12915"/>
<dbReference type="RefSeq" id="WP_036753165.1">
    <property type="nucleotide sequence ID" value="NZ_JAGSGC010000002.1"/>
</dbReference>
<keyword evidence="5 7" id="KW-0378">Hydrolase</keyword>
<feature type="domain" description="Metallo-beta-lactamase" evidence="8">
    <location>
        <begin position="12"/>
        <end position="166"/>
    </location>
</feature>
<dbReference type="CDD" id="cd07723">
    <property type="entry name" value="hydroxyacylglutathione_hydrolase_MBL-fold"/>
    <property type="match status" value="1"/>
</dbReference>
<dbReference type="InterPro" id="IPR035680">
    <property type="entry name" value="Clx_II_MBL"/>
</dbReference>
<accession>A0A066RLD3</accession>
<keyword evidence="4 7" id="KW-0479">Metal-binding</keyword>
<dbReference type="PANTHER" id="PTHR43705:SF1">
    <property type="entry name" value="HYDROXYACYLGLUTATHIONE HYDROLASE GLOB"/>
    <property type="match status" value="1"/>
</dbReference>
<dbReference type="Proteomes" id="UP000027192">
    <property type="component" value="Unassembled WGS sequence"/>
</dbReference>
<comment type="subunit">
    <text evidence="7">Monomer.</text>
</comment>
<comment type="catalytic activity">
    <reaction evidence="1 7">
        <text>an S-(2-hydroxyacyl)glutathione + H2O = a 2-hydroxy carboxylate + glutathione + H(+)</text>
        <dbReference type="Rhea" id="RHEA:21864"/>
        <dbReference type="ChEBI" id="CHEBI:15377"/>
        <dbReference type="ChEBI" id="CHEBI:15378"/>
        <dbReference type="ChEBI" id="CHEBI:57925"/>
        <dbReference type="ChEBI" id="CHEBI:58896"/>
        <dbReference type="ChEBI" id="CHEBI:71261"/>
        <dbReference type="EC" id="3.1.2.6"/>
    </reaction>
</comment>
<protein>
    <recommendedName>
        <fullName evidence="7">Hydroxyacylglutathione hydrolase</fullName>
        <ecNumber evidence="7">3.1.2.6</ecNumber>
    </recommendedName>
    <alternativeName>
        <fullName evidence="7">Glyoxalase II</fullName>
        <shortName evidence="7">Glx II</shortName>
    </alternativeName>
</protein>
<feature type="binding site" evidence="7">
    <location>
        <position position="111"/>
    </location>
    <ligand>
        <name>Zn(2+)</name>
        <dbReference type="ChEBI" id="CHEBI:29105"/>
        <label>1</label>
    </ligand>
</feature>
<sequence length="252" mass="27895">MLTMKSIPAFHDNYIWLIQGPDNRCVVVDPGDATPVLTRLREDALTLEAILITHHHHDHVGGISELKRAFPSCNIVGPGSEAIPGLTQSVEDGDQIDIFGERFMVLSVPGHTAGHIAYVGDGKLFCGDTLFSAGCGRLFEGTPAQMYNSLQKLAALPDETEVFCAHEYTSSNLAFALVAEQDNPHLQRYREEVSQRRARGISTIPSNMGQEKRINPFLRCDQPSIKKAVADKAFNDSDLETFAALRRWKDIF</sequence>
<dbReference type="InterPro" id="IPR036866">
    <property type="entry name" value="RibonucZ/Hydroxyglut_hydro"/>
</dbReference>
<comment type="function">
    <text evidence="7">Thiolesterase that catalyzes the hydrolysis of S-D-lactoyl-glutathione to form glutathione and D-lactic acid.</text>
</comment>
<dbReference type="Gene3D" id="3.60.15.10">
    <property type="entry name" value="Ribonuclease Z/Hydroxyacylglutathione hydrolase-like"/>
    <property type="match status" value="1"/>
</dbReference>
<dbReference type="SMART" id="SM00849">
    <property type="entry name" value="Lactamase_B"/>
    <property type="match status" value="1"/>
</dbReference>
<evidence type="ECO:0000256" key="6">
    <source>
        <dbReference type="ARBA" id="ARBA00022833"/>
    </source>
</evidence>
<dbReference type="EMBL" id="JMIB01000024">
    <property type="protein sequence ID" value="KDM91240.1"/>
    <property type="molecule type" value="Genomic_DNA"/>
</dbReference>
<comment type="cofactor">
    <cofactor evidence="7">
        <name>Zn(2+)</name>
        <dbReference type="ChEBI" id="CHEBI:29105"/>
    </cofactor>
    <text evidence="7">Binds 2 Zn(2+) ions per subunit.</text>
</comment>
<reference evidence="9 10" key="1">
    <citation type="submission" date="2014-04" db="EMBL/GenBank/DDBJ databases">
        <title>Draft genome sequence of Photobacterium halotolerans S2753: a solonamide, ngercheumicin and holomycin producer.</title>
        <authorList>
            <person name="Machado H.R."/>
            <person name="Gram L."/>
        </authorList>
    </citation>
    <scope>NUCLEOTIDE SEQUENCE [LARGE SCALE GENOMIC DNA]</scope>
    <source>
        <strain evidence="9 10">S2753</strain>
    </source>
</reference>
<dbReference type="PANTHER" id="PTHR43705">
    <property type="entry name" value="HYDROXYACYLGLUTATHIONE HYDROLASE"/>
    <property type="match status" value="1"/>
</dbReference>
<feature type="binding site" evidence="7">
    <location>
        <position position="128"/>
    </location>
    <ligand>
        <name>Zn(2+)</name>
        <dbReference type="ChEBI" id="CHEBI:29105"/>
        <label>2</label>
    </ligand>
</feature>
<comment type="pathway">
    <text evidence="2 7">Secondary metabolite metabolism; methylglyoxal degradation; (R)-lactate from methylglyoxal: step 2/2.</text>
</comment>
<dbReference type="PIRSF" id="PIRSF005457">
    <property type="entry name" value="Glx"/>
    <property type="match status" value="1"/>
</dbReference>
<proteinExistence type="inferred from homology"/>
<feature type="binding site" evidence="7">
    <location>
        <position position="59"/>
    </location>
    <ligand>
        <name>Zn(2+)</name>
        <dbReference type="ChEBI" id="CHEBI:29105"/>
        <label>2</label>
    </ligand>
</feature>
<evidence type="ECO:0000256" key="5">
    <source>
        <dbReference type="ARBA" id="ARBA00022801"/>
    </source>
</evidence>
<dbReference type="InterPro" id="IPR017782">
    <property type="entry name" value="Hydroxyacylglutathione_Hdrlase"/>
</dbReference>
<feature type="binding site" evidence="7">
    <location>
        <position position="128"/>
    </location>
    <ligand>
        <name>Zn(2+)</name>
        <dbReference type="ChEBI" id="CHEBI:29105"/>
        <label>1</label>
    </ligand>
</feature>
<evidence type="ECO:0000256" key="7">
    <source>
        <dbReference type="HAMAP-Rule" id="MF_01374"/>
    </source>
</evidence>
<feature type="binding site" evidence="7">
    <location>
        <position position="54"/>
    </location>
    <ligand>
        <name>Zn(2+)</name>
        <dbReference type="ChEBI" id="CHEBI:29105"/>
        <label>1</label>
    </ligand>
</feature>
<evidence type="ECO:0000256" key="4">
    <source>
        <dbReference type="ARBA" id="ARBA00022723"/>
    </source>
</evidence>
<keyword evidence="10" id="KW-1185">Reference proteome</keyword>
<dbReference type="SUPFAM" id="SSF56281">
    <property type="entry name" value="Metallo-hydrolase/oxidoreductase"/>
    <property type="match status" value="1"/>
</dbReference>
<evidence type="ECO:0000256" key="2">
    <source>
        <dbReference type="ARBA" id="ARBA00004963"/>
    </source>
</evidence>
<evidence type="ECO:0000259" key="8">
    <source>
        <dbReference type="SMART" id="SM00849"/>
    </source>
</evidence>
<dbReference type="InterPro" id="IPR050110">
    <property type="entry name" value="Glyoxalase_II_hydrolase"/>
</dbReference>
<dbReference type="NCBIfam" id="TIGR03413">
    <property type="entry name" value="GSH_gloB"/>
    <property type="match status" value="1"/>
</dbReference>
<comment type="caution">
    <text evidence="9">The sequence shown here is derived from an EMBL/GenBank/DDBJ whole genome shotgun (WGS) entry which is preliminary data.</text>
</comment>
<evidence type="ECO:0000256" key="1">
    <source>
        <dbReference type="ARBA" id="ARBA00001623"/>
    </source>
</evidence>
<dbReference type="EC" id="3.1.2.6" evidence="7"/>
<evidence type="ECO:0000256" key="3">
    <source>
        <dbReference type="ARBA" id="ARBA00006759"/>
    </source>
</evidence>
<dbReference type="GO" id="GO:0046872">
    <property type="term" value="F:metal ion binding"/>
    <property type="evidence" value="ECO:0007669"/>
    <property type="project" value="UniProtKB-KW"/>
</dbReference>
<feature type="binding site" evidence="7">
    <location>
        <position position="166"/>
    </location>
    <ligand>
        <name>Zn(2+)</name>
        <dbReference type="ChEBI" id="CHEBI:29105"/>
        <label>2</label>
    </ligand>
</feature>
<dbReference type="InterPro" id="IPR001279">
    <property type="entry name" value="Metallo-B-lactamas"/>
</dbReference>
<dbReference type="InterPro" id="IPR032282">
    <property type="entry name" value="HAGH_C"/>
</dbReference>
<dbReference type="GO" id="GO:0019243">
    <property type="term" value="P:methylglyoxal catabolic process to D-lactate via S-lactoyl-glutathione"/>
    <property type="evidence" value="ECO:0007669"/>
    <property type="project" value="UniProtKB-UniRule"/>
</dbReference>
<comment type="similarity">
    <text evidence="3 7">Belongs to the metallo-beta-lactamase superfamily. Glyoxalase II family.</text>
</comment>
<feature type="binding site" evidence="7">
    <location>
        <position position="56"/>
    </location>
    <ligand>
        <name>Zn(2+)</name>
        <dbReference type="ChEBI" id="CHEBI:29105"/>
        <label>1</label>
    </ligand>
</feature>
<dbReference type="HAMAP" id="MF_01374">
    <property type="entry name" value="Glyoxalase_2"/>
    <property type="match status" value="1"/>
</dbReference>
<dbReference type="Pfam" id="PF16123">
    <property type="entry name" value="HAGH_C"/>
    <property type="match status" value="1"/>
</dbReference>
<dbReference type="UniPathway" id="UPA00619">
    <property type="reaction ID" value="UER00676"/>
</dbReference>
<name>A0A066RLD3_9GAMM</name>
<dbReference type="AlphaFoldDB" id="A0A066RLD3"/>
<dbReference type="OrthoDB" id="9802248at2"/>
<feature type="binding site" evidence="7">
    <location>
        <position position="58"/>
    </location>
    <ligand>
        <name>Zn(2+)</name>
        <dbReference type="ChEBI" id="CHEBI:29105"/>
        <label>2</label>
    </ligand>
</feature>
<organism evidence="9 10">
    <name type="scientific">Photobacterium galatheae</name>
    <dbReference type="NCBI Taxonomy" id="1654360"/>
    <lineage>
        <taxon>Bacteria</taxon>
        <taxon>Pseudomonadati</taxon>
        <taxon>Pseudomonadota</taxon>
        <taxon>Gammaproteobacteria</taxon>
        <taxon>Vibrionales</taxon>
        <taxon>Vibrionaceae</taxon>
        <taxon>Photobacterium</taxon>
    </lineage>
</organism>